<evidence type="ECO:0000259" key="1">
    <source>
        <dbReference type="PROSITE" id="PS51233"/>
    </source>
</evidence>
<dbReference type="InterPro" id="IPR001846">
    <property type="entry name" value="VWF_type-D"/>
</dbReference>
<dbReference type="Pfam" id="PF00094">
    <property type="entry name" value="VWD"/>
    <property type="match status" value="1"/>
</dbReference>
<dbReference type="AlphaFoldDB" id="A0AAE1K9U7"/>
<reference evidence="2" key="1">
    <citation type="submission" date="2023-10" db="EMBL/GenBank/DDBJ databases">
        <title>Genome assemblies of two species of porcelain crab, Petrolisthes cinctipes and Petrolisthes manimaculis (Anomura: Porcellanidae).</title>
        <authorList>
            <person name="Angst P."/>
        </authorList>
    </citation>
    <scope>NUCLEOTIDE SEQUENCE</scope>
    <source>
        <strain evidence="2">PB745_01</strain>
        <tissue evidence="2">Gill</tissue>
    </source>
</reference>
<organism evidence="2 3">
    <name type="scientific">Petrolisthes cinctipes</name>
    <name type="common">Flat porcelain crab</name>
    <dbReference type="NCBI Taxonomy" id="88211"/>
    <lineage>
        <taxon>Eukaryota</taxon>
        <taxon>Metazoa</taxon>
        <taxon>Ecdysozoa</taxon>
        <taxon>Arthropoda</taxon>
        <taxon>Crustacea</taxon>
        <taxon>Multicrustacea</taxon>
        <taxon>Malacostraca</taxon>
        <taxon>Eumalacostraca</taxon>
        <taxon>Eucarida</taxon>
        <taxon>Decapoda</taxon>
        <taxon>Pleocyemata</taxon>
        <taxon>Anomura</taxon>
        <taxon>Galatheoidea</taxon>
        <taxon>Porcellanidae</taxon>
        <taxon>Petrolisthes</taxon>
    </lineage>
</organism>
<comment type="caution">
    <text evidence="2">The sequence shown here is derived from an EMBL/GenBank/DDBJ whole genome shotgun (WGS) entry which is preliminary data.</text>
</comment>
<name>A0AAE1K9U7_PETCI</name>
<dbReference type="InterPro" id="IPR014853">
    <property type="entry name" value="VWF/SSPO/ZAN-like_Cys-rich_dom"/>
</dbReference>
<proteinExistence type="predicted"/>
<dbReference type="PANTHER" id="PTHR37860">
    <property type="entry name" value="AGAP008810-PA"/>
    <property type="match status" value="1"/>
</dbReference>
<dbReference type="PROSITE" id="PS51233">
    <property type="entry name" value="VWFD"/>
    <property type="match status" value="1"/>
</dbReference>
<evidence type="ECO:0000313" key="3">
    <source>
        <dbReference type="Proteomes" id="UP001286313"/>
    </source>
</evidence>
<gene>
    <name evidence="2" type="ORF">Pcinc_028086</name>
</gene>
<dbReference type="Proteomes" id="UP001286313">
    <property type="component" value="Unassembled WGS sequence"/>
</dbReference>
<accession>A0AAE1K9U7</accession>
<evidence type="ECO:0000313" key="2">
    <source>
        <dbReference type="EMBL" id="KAK3866380.1"/>
    </source>
</evidence>
<dbReference type="SMART" id="SM00216">
    <property type="entry name" value="VWD"/>
    <property type="match status" value="1"/>
</dbReference>
<keyword evidence="3" id="KW-1185">Reference proteome</keyword>
<dbReference type="Pfam" id="PF08742">
    <property type="entry name" value="C8"/>
    <property type="match status" value="1"/>
</dbReference>
<sequence>MNTTTQYWREMIREAVQQRSSIITGGESVILDYLNAAAGNVYSQGVMQWKEWSDEGRLDLWTAQRIYQALDEIVDVLFGFNPQLSHEAVEVELKSRGRVRYTQHLPVPWYTFLHTPQWHLLTRIFRQESAISEARHVLSGELDTLASGWEALRMPSALRPPFAATATIMGSHITTFDLHHYHFLGPCSYLLARDFVDGTFSLVGMYSADDNNNNDGRAGLASVRIITPDAINVTLHVNGTVDVTELGSAEIYRGSDHGGVRVGGVVVVCGQVSRGCTFTLSGKYFGRVMGLLGRYNNEHSDDCTGPDGSGHLTPAQLATAWAISTTPCYHANQVTVERNITGEPEEVVERCLAMFLRSSSPFSPCHAFVNPKSYFYQCVSQQHTWPYRENSDDRLVRSAMCVSAMAYQTQCRMEGVTITFPNMCRQGFREFKSLRVAVPSVLSSSSSTATSSAVLTGSCNIPGGGSVPSGWSKVYRGGADGSSESAESEDGSADVALVVEMANCNKGKNFQILLRLLKVQIRSEDVRYSVIKYSRDAVEAATPFMNDESLMPLLAALNPEGPKSDQGGAQAVIAAARDLPWRVGVSRTIIHIGCRTCDEGDAVYQALQGNHATYHLVTKFRPIMVAPSPRKAAVMAAKLLGFDRQFVYTVRDLRKFAGNDKLRSALEEPVGSCVVAAQASGGSVFNMNKWIPNKDVVSKKFLRVLSQRVAQSTVPPECQRCQCIGGATEMKLKCRSCSLSFEGSRAEVEGGQMPLVPRQQQQQQHTNADLHHLSSALSTTTQASHS</sequence>
<dbReference type="PANTHER" id="PTHR37860:SF1">
    <property type="match status" value="1"/>
</dbReference>
<feature type="domain" description="VWFD" evidence="1">
    <location>
        <begin position="163"/>
        <end position="329"/>
    </location>
</feature>
<protein>
    <recommendedName>
        <fullName evidence="1">VWFD domain-containing protein</fullName>
    </recommendedName>
</protein>
<dbReference type="EMBL" id="JAWQEG010003408">
    <property type="protein sequence ID" value="KAK3866380.1"/>
    <property type="molecule type" value="Genomic_DNA"/>
</dbReference>